<dbReference type="HOGENOM" id="CLU_2866120_0_0_6"/>
<evidence type="ECO:0000313" key="1">
    <source>
        <dbReference type="EMBL" id="EFY07170.1"/>
    </source>
</evidence>
<sequence>MGAKDGVCPSAAAANNGFASAAYTFAEKMQEVATAKAIAETRILFNIMISPFYSGLTATVKRCF</sequence>
<accession>E8LJY3</accession>
<protein>
    <submittedName>
        <fullName evidence="1">Uncharacterized protein</fullName>
    </submittedName>
</protein>
<keyword evidence="2" id="KW-1185">Reference proteome</keyword>
<dbReference type="STRING" id="762983.HMPREF9444_01018"/>
<dbReference type="AlphaFoldDB" id="E8LJY3"/>
<comment type="caution">
    <text evidence="1">The sequence shown here is derived from an EMBL/GenBank/DDBJ whole genome shotgun (WGS) entry which is preliminary data.</text>
</comment>
<name>E8LJY3_SUCHY</name>
<proteinExistence type="predicted"/>
<gene>
    <name evidence="1" type="ORF">HMPREF9444_01018</name>
</gene>
<evidence type="ECO:0000313" key="2">
    <source>
        <dbReference type="Proteomes" id="UP000018458"/>
    </source>
</evidence>
<dbReference type="Proteomes" id="UP000018458">
    <property type="component" value="Unassembled WGS sequence"/>
</dbReference>
<dbReference type="EMBL" id="AEVO01000050">
    <property type="protein sequence ID" value="EFY07170.1"/>
    <property type="molecule type" value="Genomic_DNA"/>
</dbReference>
<organism evidence="1 2">
    <name type="scientific">Succinatimonas hippei (strain DSM 22608 / JCM 16073 / KCTC 15190 / YIT 12066)</name>
    <dbReference type="NCBI Taxonomy" id="762983"/>
    <lineage>
        <taxon>Bacteria</taxon>
        <taxon>Pseudomonadati</taxon>
        <taxon>Pseudomonadota</taxon>
        <taxon>Gammaproteobacteria</taxon>
        <taxon>Aeromonadales</taxon>
        <taxon>Succinivibrionaceae</taxon>
        <taxon>Succinatimonas</taxon>
    </lineage>
</organism>
<reference evidence="1 2" key="1">
    <citation type="submission" date="2011-01" db="EMBL/GenBank/DDBJ databases">
        <authorList>
            <person name="Weinstock G."/>
            <person name="Sodergren E."/>
            <person name="Clifton S."/>
            <person name="Fulton L."/>
            <person name="Fulton B."/>
            <person name="Courtney L."/>
            <person name="Fronick C."/>
            <person name="Harrison M."/>
            <person name="Strong C."/>
            <person name="Farmer C."/>
            <person name="Delahaunty K."/>
            <person name="Markovic C."/>
            <person name="Hall O."/>
            <person name="Minx P."/>
            <person name="Tomlinson C."/>
            <person name="Mitreva M."/>
            <person name="Hou S."/>
            <person name="Chen J."/>
            <person name="Wollam A."/>
            <person name="Pepin K.H."/>
            <person name="Johnson M."/>
            <person name="Bhonagiri V."/>
            <person name="Zhang X."/>
            <person name="Suruliraj S."/>
            <person name="Warren W."/>
            <person name="Chinwalla A."/>
            <person name="Mardis E.R."/>
            <person name="Wilson R.K."/>
        </authorList>
    </citation>
    <scope>NUCLEOTIDE SEQUENCE [LARGE SCALE GENOMIC DNA]</scope>
    <source>
        <strain evidence="2">DSM 22608 / JCM 16073 / KCTC 15190 / YIT 12066</strain>
    </source>
</reference>